<feature type="transmembrane region" description="Helical" evidence="6">
    <location>
        <begin position="172"/>
        <end position="193"/>
    </location>
</feature>
<keyword evidence="5 6" id="KW-0472">Membrane</keyword>
<comment type="subcellular location">
    <subcellularLocation>
        <location evidence="1">Membrane</location>
        <topology evidence="1">Multi-pass membrane protein</topology>
    </subcellularLocation>
</comment>
<proteinExistence type="predicted"/>
<feature type="transmembrane region" description="Helical" evidence="6">
    <location>
        <begin position="21"/>
        <end position="40"/>
    </location>
</feature>
<dbReference type="PANTHER" id="PTHR43568">
    <property type="entry name" value="P PROTEIN"/>
    <property type="match status" value="1"/>
</dbReference>
<dbReference type="Proteomes" id="UP000199290">
    <property type="component" value="Unassembled WGS sequence"/>
</dbReference>
<dbReference type="RefSeq" id="WP_228143560.1">
    <property type="nucleotide sequence ID" value="NZ_FOYV01000001.1"/>
</dbReference>
<organism evidence="8 9">
    <name type="scientific">Marinobacter gudaonensis</name>
    <dbReference type="NCBI Taxonomy" id="375760"/>
    <lineage>
        <taxon>Bacteria</taxon>
        <taxon>Pseudomonadati</taxon>
        <taxon>Pseudomonadota</taxon>
        <taxon>Gammaproteobacteria</taxon>
        <taxon>Pseudomonadales</taxon>
        <taxon>Marinobacteraceae</taxon>
        <taxon>Marinobacter</taxon>
    </lineage>
</organism>
<reference evidence="9" key="1">
    <citation type="submission" date="2016-10" db="EMBL/GenBank/DDBJ databases">
        <authorList>
            <person name="Varghese N."/>
            <person name="Submissions S."/>
        </authorList>
    </citation>
    <scope>NUCLEOTIDE SEQUENCE [LARGE SCALE GENOMIC DNA]</scope>
    <source>
        <strain evidence="9">CGMCC 1.6294</strain>
    </source>
</reference>
<evidence type="ECO:0000259" key="7">
    <source>
        <dbReference type="Pfam" id="PF03600"/>
    </source>
</evidence>
<dbReference type="Pfam" id="PF03600">
    <property type="entry name" value="CitMHS"/>
    <property type="match status" value="1"/>
</dbReference>
<feature type="transmembrane region" description="Helical" evidence="6">
    <location>
        <begin position="91"/>
        <end position="119"/>
    </location>
</feature>
<feature type="transmembrane region" description="Helical" evidence="6">
    <location>
        <begin position="131"/>
        <end position="152"/>
    </location>
</feature>
<keyword evidence="9" id="KW-1185">Reference proteome</keyword>
<evidence type="ECO:0000256" key="3">
    <source>
        <dbReference type="ARBA" id="ARBA00022692"/>
    </source>
</evidence>
<dbReference type="STRING" id="375760.SAMN04488073_1283"/>
<dbReference type="GO" id="GO:0055085">
    <property type="term" value="P:transmembrane transport"/>
    <property type="evidence" value="ECO:0007669"/>
    <property type="project" value="InterPro"/>
</dbReference>
<feature type="transmembrane region" description="Helical" evidence="6">
    <location>
        <begin position="254"/>
        <end position="274"/>
    </location>
</feature>
<name>A0A1I6GPL7_9GAMM</name>
<dbReference type="GO" id="GO:0016020">
    <property type="term" value="C:membrane"/>
    <property type="evidence" value="ECO:0007669"/>
    <property type="project" value="UniProtKB-SubCell"/>
</dbReference>
<evidence type="ECO:0000256" key="1">
    <source>
        <dbReference type="ARBA" id="ARBA00004141"/>
    </source>
</evidence>
<accession>A0A1I6GPL7</accession>
<dbReference type="InterPro" id="IPR004680">
    <property type="entry name" value="Cit_transptr-like_dom"/>
</dbReference>
<protein>
    <submittedName>
        <fullName evidence="8">Na+/H+ antiporter NhaD</fullName>
    </submittedName>
</protein>
<evidence type="ECO:0000256" key="6">
    <source>
        <dbReference type="SAM" id="Phobius"/>
    </source>
</evidence>
<evidence type="ECO:0000313" key="8">
    <source>
        <dbReference type="EMBL" id="SFR44098.1"/>
    </source>
</evidence>
<feature type="transmembrane region" description="Helical" evidence="6">
    <location>
        <begin position="357"/>
        <end position="375"/>
    </location>
</feature>
<evidence type="ECO:0000256" key="2">
    <source>
        <dbReference type="ARBA" id="ARBA00022448"/>
    </source>
</evidence>
<keyword evidence="2" id="KW-0813">Transport</keyword>
<feature type="transmembrane region" description="Helical" evidence="6">
    <location>
        <begin position="205"/>
        <end position="224"/>
    </location>
</feature>
<gene>
    <name evidence="8" type="ORF">SAMN04488073_1283</name>
</gene>
<feature type="transmembrane region" description="Helical" evidence="6">
    <location>
        <begin position="230"/>
        <end position="247"/>
    </location>
</feature>
<dbReference type="InterPro" id="IPR051475">
    <property type="entry name" value="Diverse_Ion_Transporter"/>
</dbReference>
<evidence type="ECO:0000313" key="9">
    <source>
        <dbReference type="Proteomes" id="UP000199290"/>
    </source>
</evidence>
<feature type="domain" description="Citrate transporter-like" evidence="7">
    <location>
        <begin position="25"/>
        <end position="330"/>
    </location>
</feature>
<keyword evidence="4 6" id="KW-1133">Transmembrane helix</keyword>
<feature type="transmembrane region" description="Helical" evidence="6">
    <location>
        <begin position="294"/>
        <end position="316"/>
    </location>
</feature>
<evidence type="ECO:0000256" key="4">
    <source>
        <dbReference type="ARBA" id="ARBA00022989"/>
    </source>
</evidence>
<evidence type="ECO:0000256" key="5">
    <source>
        <dbReference type="ARBA" id="ARBA00023136"/>
    </source>
</evidence>
<dbReference type="AlphaFoldDB" id="A0A1I6GPL7"/>
<sequence>MPMGREDITEGMFRHLLTRVSEDRLLIVLLVALAPLWWFSSESAGALHRLVDWKTVGALAGLMMLSRGLEESGYLGRAGHWLLQRVKGERLLAVTLILFSACLAAVITNDVALFIVVPLTLSLRRVADIPLGRLVIFEALAVNAGSALSPIGNPQNLFLWQVSGAGFLEFTLMMAPLALLLTLLLVLLVPVAFPGTRISVSDVAAESAVAHGLFRVSLMLYVPFLMLTDLGYAAPAAAGLLVFFLVYRRSLLLGVDWLLLLVFALMFIDMNLLARLPIIQDFASHLLQLPGQTLTAAVLTSQAMSNVPAAIFLASFTDHWKELAWGVSVGGFGLAIGSLANLIALRLARQPGLWREFHYWSIPVLLGGWLTAVGFNNSQAWLGH</sequence>
<feature type="transmembrane region" description="Helical" evidence="6">
    <location>
        <begin position="323"/>
        <end position="345"/>
    </location>
</feature>
<keyword evidence="3 6" id="KW-0812">Transmembrane</keyword>
<dbReference type="PANTHER" id="PTHR43568:SF1">
    <property type="entry name" value="P PROTEIN"/>
    <property type="match status" value="1"/>
</dbReference>
<dbReference type="EMBL" id="FOYV01000001">
    <property type="protein sequence ID" value="SFR44098.1"/>
    <property type="molecule type" value="Genomic_DNA"/>
</dbReference>